<comment type="caution">
    <text evidence="2">The sequence shown here is derived from an EMBL/GenBank/DDBJ whole genome shotgun (WGS) entry which is preliminary data.</text>
</comment>
<protein>
    <submittedName>
        <fullName evidence="2">Uncharacterized protein</fullName>
    </submittedName>
</protein>
<evidence type="ECO:0000313" key="3">
    <source>
        <dbReference type="Proteomes" id="UP000294547"/>
    </source>
</evidence>
<reference evidence="2 3" key="1">
    <citation type="submission" date="2019-03" db="EMBL/GenBank/DDBJ databases">
        <title>Genomic Encyclopedia of Type Strains, Phase IV (KMG-IV): sequencing the most valuable type-strain genomes for metagenomic binning, comparative biology and taxonomic classification.</title>
        <authorList>
            <person name="Goeker M."/>
        </authorList>
    </citation>
    <scope>NUCLEOTIDE SEQUENCE [LARGE SCALE GENOMIC DNA]</scope>
    <source>
        <strain evidence="2 3">DSM 102969</strain>
    </source>
</reference>
<keyword evidence="3" id="KW-1185">Reference proteome</keyword>
<feature type="signal peptide" evidence="1">
    <location>
        <begin position="1"/>
        <end position="29"/>
    </location>
</feature>
<gene>
    <name evidence="2" type="ORF">EDD54_1849</name>
</gene>
<organism evidence="2 3">
    <name type="scientific">Oharaeibacter diazotrophicus</name>
    <dbReference type="NCBI Taxonomy" id="1920512"/>
    <lineage>
        <taxon>Bacteria</taxon>
        <taxon>Pseudomonadati</taxon>
        <taxon>Pseudomonadota</taxon>
        <taxon>Alphaproteobacteria</taxon>
        <taxon>Hyphomicrobiales</taxon>
        <taxon>Pleomorphomonadaceae</taxon>
        <taxon>Oharaeibacter</taxon>
    </lineage>
</organism>
<feature type="chain" id="PRO_5020375448" evidence="1">
    <location>
        <begin position="30"/>
        <end position="451"/>
    </location>
</feature>
<dbReference type="EMBL" id="SNXY01000007">
    <property type="protein sequence ID" value="TDP85004.1"/>
    <property type="molecule type" value="Genomic_DNA"/>
</dbReference>
<evidence type="ECO:0000313" key="2">
    <source>
        <dbReference type="EMBL" id="TDP85004.1"/>
    </source>
</evidence>
<evidence type="ECO:0000256" key="1">
    <source>
        <dbReference type="SAM" id="SignalP"/>
    </source>
</evidence>
<accession>A0A4R6RFP2</accession>
<dbReference type="Proteomes" id="UP000294547">
    <property type="component" value="Unassembled WGS sequence"/>
</dbReference>
<sequence length="451" mass="47159">MSLFSRRPFGAAAAAVLAGLVSMPLPATAAGILVPYTGAKPPVVAKAPTTLRQRLVAVDLSSGAAVAAGDPEVADAAAAAALGATVQLDLLPGVSVTLKRKSASAAVGGGTIWTGVDPTKPNTSAVLVVKNGRVTGSVRVAGKPYDIRPIGKTRAHLVREIKVGSVGGVEAVAKVPIAKRIGGGTSKSEIGVLIAYTDAAWGNNDDIEALGNLAITLANQAFADSGATIKYKLAGFYWAQNYDETQYVEQNAGTDTECPSGNVRDQKTPFEYDVNLTHLRLGCGYLSYVAKERDKVKADLVVLVVDRGDEEKPNPLCGYGYGPGVDAKNKAGAVDADYAFSVVTASCMDQSVLTGVTAFNLGISKDRYVTTSDLRDNYAFGYVDLIGRFRDLTSDNDRCKAAGVTCNYVNLFSNPKKTYNGRPLGVAAGQPTSADAVRALNENARTVARFR</sequence>
<dbReference type="RefSeq" id="WP_126540885.1">
    <property type="nucleotide sequence ID" value="NZ_BSPM01000004.1"/>
</dbReference>
<proteinExistence type="predicted"/>
<dbReference type="AlphaFoldDB" id="A0A4R6RFP2"/>
<keyword evidence="1" id="KW-0732">Signal</keyword>
<name>A0A4R6RFP2_9HYPH</name>
<dbReference type="PROSITE" id="PS51318">
    <property type="entry name" value="TAT"/>
    <property type="match status" value="1"/>
</dbReference>
<dbReference type="InterPro" id="IPR006311">
    <property type="entry name" value="TAT_signal"/>
</dbReference>